<evidence type="ECO:0000313" key="4">
    <source>
        <dbReference type="EMBL" id="CAB5352130.1"/>
    </source>
</evidence>
<dbReference type="GO" id="GO:0003677">
    <property type="term" value="F:DNA binding"/>
    <property type="evidence" value="ECO:0007669"/>
    <property type="project" value="UniProtKB-KW"/>
</dbReference>
<dbReference type="PANTHER" id="PTHR19303:SF73">
    <property type="entry name" value="PROTEIN PDC2"/>
    <property type="match status" value="1"/>
</dbReference>
<feature type="domain" description="DDE-1" evidence="2">
    <location>
        <begin position="77"/>
        <end position="125"/>
    </location>
</feature>
<dbReference type="Pfam" id="PF03221">
    <property type="entry name" value="HTH_Tnp_Tc5"/>
    <property type="match status" value="1"/>
</dbReference>
<accession>A0A916E2G8</accession>
<evidence type="ECO:0000313" key="5">
    <source>
        <dbReference type="Proteomes" id="UP000684084"/>
    </source>
</evidence>
<reference evidence="4" key="1">
    <citation type="submission" date="2020-05" db="EMBL/GenBank/DDBJ databases">
        <authorList>
            <person name="Rincon C."/>
            <person name="Sanders R I."/>
            <person name="Robbins C."/>
            <person name="Chaturvedi A."/>
        </authorList>
    </citation>
    <scope>NUCLEOTIDE SEQUENCE</scope>
    <source>
        <strain evidence="4">CHB12</strain>
    </source>
</reference>
<keyword evidence="1" id="KW-0238">DNA-binding</keyword>
<dbReference type="Proteomes" id="UP000684084">
    <property type="component" value="Unassembled WGS sequence"/>
</dbReference>
<evidence type="ECO:0000259" key="2">
    <source>
        <dbReference type="Pfam" id="PF03184"/>
    </source>
</evidence>
<proteinExistence type="predicted"/>
<sequence>MTDEEHNSWWCNINRFVNKEKARTFGKAFNIQEEDLSFSNDWLYKFKKCNNIHKYCIHRKSESALLASLSKERASVNVTGTDKLKLWVIGNLKRPRFLSKVNLERLPVYYQGNPKAWMNSSVFEECKSLELKAKLGKFYSRI</sequence>
<organism evidence="4 5">
    <name type="scientific">Rhizophagus irregularis</name>
    <dbReference type="NCBI Taxonomy" id="588596"/>
    <lineage>
        <taxon>Eukaryota</taxon>
        <taxon>Fungi</taxon>
        <taxon>Fungi incertae sedis</taxon>
        <taxon>Mucoromycota</taxon>
        <taxon>Glomeromycotina</taxon>
        <taxon>Glomeromycetes</taxon>
        <taxon>Glomerales</taxon>
        <taxon>Glomeraceae</taxon>
        <taxon>Rhizophagus</taxon>
    </lineage>
</organism>
<evidence type="ECO:0000259" key="3">
    <source>
        <dbReference type="Pfam" id="PF03221"/>
    </source>
</evidence>
<dbReference type="InterPro" id="IPR006600">
    <property type="entry name" value="HTH_CenpB_DNA-bd_dom"/>
</dbReference>
<dbReference type="PANTHER" id="PTHR19303">
    <property type="entry name" value="TRANSPOSON"/>
    <property type="match status" value="1"/>
</dbReference>
<protein>
    <recommendedName>
        <fullName evidence="6">HTH CENPB-type domain-containing protein</fullName>
    </recommendedName>
</protein>
<dbReference type="InterPro" id="IPR050863">
    <property type="entry name" value="CenT-Element_Derived"/>
</dbReference>
<dbReference type="Pfam" id="PF03184">
    <property type="entry name" value="DDE_1"/>
    <property type="match status" value="1"/>
</dbReference>
<dbReference type="EMBL" id="CAGKOT010000008">
    <property type="protein sequence ID" value="CAB5352130.1"/>
    <property type="molecule type" value="Genomic_DNA"/>
</dbReference>
<dbReference type="InterPro" id="IPR004875">
    <property type="entry name" value="DDE_SF_endonuclease_dom"/>
</dbReference>
<dbReference type="GO" id="GO:0005634">
    <property type="term" value="C:nucleus"/>
    <property type="evidence" value="ECO:0007669"/>
    <property type="project" value="TreeGrafter"/>
</dbReference>
<feature type="domain" description="HTH CENPB-type" evidence="3">
    <location>
        <begin position="19"/>
        <end position="54"/>
    </location>
</feature>
<dbReference type="AlphaFoldDB" id="A0A916E2G8"/>
<name>A0A916E2G8_9GLOM</name>
<evidence type="ECO:0000256" key="1">
    <source>
        <dbReference type="ARBA" id="ARBA00023125"/>
    </source>
</evidence>
<dbReference type="OrthoDB" id="2432770at2759"/>
<gene>
    <name evidence="4" type="ORF">CHRIB12_LOCUS5363</name>
</gene>
<evidence type="ECO:0008006" key="6">
    <source>
        <dbReference type="Google" id="ProtNLM"/>
    </source>
</evidence>
<comment type="caution">
    <text evidence="4">The sequence shown here is derived from an EMBL/GenBank/DDBJ whole genome shotgun (WGS) entry which is preliminary data.</text>
</comment>